<sequence length="102" mass="11218">MGNRHSQTTRQPTTGNLKTTTETEDKVQSGLLLDIVVGKGASIFKLLTSKDQPLLVWWDPLLVLNLSFHIVDGVRTLHLQGDGLPVKVFTKICIPPLSLSTK</sequence>
<proteinExistence type="predicted"/>
<organism evidence="2">
    <name type="scientific">Solanum chacoense</name>
    <name type="common">Chaco potato</name>
    <dbReference type="NCBI Taxonomy" id="4108"/>
    <lineage>
        <taxon>Eukaryota</taxon>
        <taxon>Viridiplantae</taxon>
        <taxon>Streptophyta</taxon>
        <taxon>Embryophyta</taxon>
        <taxon>Tracheophyta</taxon>
        <taxon>Spermatophyta</taxon>
        <taxon>Magnoliopsida</taxon>
        <taxon>eudicotyledons</taxon>
        <taxon>Gunneridae</taxon>
        <taxon>Pentapetalae</taxon>
        <taxon>asterids</taxon>
        <taxon>lamiids</taxon>
        <taxon>Solanales</taxon>
        <taxon>Solanaceae</taxon>
        <taxon>Solanoideae</taxon>
        <taxon>Solaneae</taxon>
        <taxon>Solanum</taxon>
    </lineage>
</organism>
<evidence type="ECO:0000256" key="1">
    <source>
        <dbReference type="SAM" id="MobiDB-lite"/>
    </source>
</evidence>
<accession>A0A0V0HF54</accession>
<protein>
    <submittedName>
        <fullName evidence="2">Putative ovule protein</fullName>
    </submittedName>
</protein>
<dbReference type="EMBL" id="GEDG01021743">
    <property type="protein sequence ID" value="JAP18059.1"/>
    <property type="molecule type" value="Transcribed_RNA"/>
</dbReference>
<feature type="compositionally biased region" description="Polar residues" evidence="1">
    <location>
        <begin position="1"/>
        <end position="12"/>
    </location>
</feature>
<reference evidence="2" key="1">
    <citation type="submission" date="2015-12" db="EMBL/GenBank/DDBJ databases">
        <title>Gene expression during late stages of embryo sac development: a critical building block for successful pollen-pistil interactions.</title>
        <authorList>
            <person name="Liu Y."/>
            <person name="Joly V."/>
            <person name="Sabar M."/>
            <person name="Matton D.P."/>
        </authorList>
    </citation>
    <scope>NUCLEOTIDE SEQUENCE</scope>
</reference>
<feature type="region of interest" description="Disordered" evidence="1">
    <location>
        <begin position="1"/>
        <end position="24"/>
    </location>
</feature>
<dbReference type="AlphaFoldDB" id="A0A0V0HF54"/>
<evidence type="ECO:0000313" key="2">
    <source>
        <dbReference type="EMBL" id="JAP18059.1"/>
    </source>
</evidence>
<name>A0A0V0HF54_SOLCH</name>